<dbReference type="GO" id="GO:0005524">
    <property type="term" value="F:ATP binding"/>
    <property type="evidence" value="ECO:0007669"/>
    <property type="project" value="UniProtKB-KW"/>
</dbReference>
<feature type="binding site" evidence="4">
    <location>
        <position position="56"/>
    </location>
    <ligand>
        <name>substrate</name>
    </ligand>
</feature>
<dbReference type="OrthoDB" id="9801938at2"/>
<organism evidence="6 7">
    <name type="scientific">Mesocricetibacter intestinalis</name>
    <dbReference type="NCBI Taxonomy" id="1521930"/>
    <lineage>
        <taxon>Bacteria</taxon>
        <taxon>Pseudomonadati</taxon>
        <taxon>Pseudomonadota</taxon>
        <taxon>Gammaproteobacteria</taxon>
        <taxon>Pasteurellales</taxon>
        <taxon>Pasteurellaceae</taxon>
        <taxon>Mesocricetibacter</taxon>
    </lineage>
</organism>
<gene>
    <name evidence="6" type="ORF">EDC45_1177</name>
</gene>
<name>A0A4R6VIB0_9PAST</name>
<dbReference type="AlphaFoldDB" id="A0A4R6VIB0"/>
<dbReference type="NCBIfam" id="TIGR02727">
    <property type="entry name" value="MTHFS_bact"/>
    <property type="match status" value="1"/>
</dbReference>
<keyword evidence="5" id="KW-0460">Magnesium</keyword>
<dbReference type="GO" id="GO:0046872">
    <property type="term" value="F:metal ion binding"/>
    <property type="evidence" value="ECO:0007669"/>
    <property type="project" value="UniProtKB-KW"/>
</dbReference>
<dbReference type="RefSeq" id="WP_133544522.1">
    <property type="nucleotide sequence ID" value="NZ_SNYQ01000003.1"/>
</dbReference>
<evidence type="ECO:0000313" key="6">
    <source>
        <dbReference type="EMBL" id="TDQ58104.1"/>
    </source>
</evidence>
<comment type="similarity">
    <text evidence="1 5">Belongs to the 5-formyltetrahydrofolate cyclo-ligase family.</text>
</comment>
<evidence type="ECO:0000256" key="2">
    <source>
        <dbReference type="ARBA" id="ARBA00022741"/>
    </source>
</evidence>
<dbReference type="GO" id="GO:0030272">
    <property type="term" value="F:5-formyltetrahydrofolate cyclo-ligase activity"/>
    <property type="evidence" value="ECO:0007669"/>
    <property type="project" value="UniProtKB-EC"/>
</dbReference>
<dbReference type="InterPro" id="IPR002698">
    <property type="entry name" value="FTHF_cligase"/>
</dbReference>
<keyword evidence="2 4" id="KW-0547">Nucleotide-binding</keyword>
<dbReference type="EC" id="6.3.3.2" evidence="5"/>
<keyword evidence="3 4" id="KW-0067">ATP-binding</keyword>
<dbReference type="InterPro" id="IPR024185">
    <property type="entry name" value="FTHF_cligase-like_sf"/>
</dbReference>
<keyword evidence="6" id="KW-0436">Ligase</keyword>
<keyword evidence="7" id="KW-1185">Reference proteome</keyword>
<dbReference type="PANTHER" id="PTHR23407:SF1">
    <property type="entry name" value="5-FORMYLTETRAHYDROFOLATE CYCLO-LIGASE"/>
    <property type="match status" value="1"/>
</dbReference>
<dbReference type="PIRSF" id="PIRSF006806">
    <property type="entry name" value="FTHF_cligase"/>
    <property type="match status" value="1"/>
</dbReference>
<evidence type="ECO:0000256" key="5">
    <source>
        <dbReference type="RuleBase" id="RU361279"/>
    </source>
</evidence>
<comment type="caution">
    <text evidence="6">The sequence shown here is derived from an EMBL/GenBank/DDBJ whole genome shotgun (WGS) entry which is preliminary data.</text>
</comment>
<dbReference type="Pfam" id="PF01812">
    <property type="entry name" value="5-FTHF_cyc-lig"/>
    <property type="match status" value="1"/>
</dbReference>
<dbReference type="Gene3D" id="3.40.50.10420">
    <property type="entry name" value="NagB/RpiA/CoA transferase-like"/>
    <property type="match status" value="1"/>
</dbReference>
<evidence type="ECO:0000256" key="4">
    <source>
        <dbReference type="PIRSR" id="PIRSR006806-1"/>
    </source>
</evidence>
<feature type="binding site" evidence="4">
    <location>
        <position position="61"/>
    </location>
    <ligand>
        <name>substrate</name>
    </ligand>
</feature>
<comment type="catalytic activity">
    <reaction evidence="5">
        <text>(6S)-5-formyl-5,6,7,8-tetrahydrofolate + ATP = (6R)-5,10-methenyltetrahydrofolate + ADP + phosphate</text>
        <dbReference type="Rhea" id="RHEA:10488"/>
        <dbReference type="ChEBI" id="CHEBI:30616"/>
        <dbReference type="ChEBI" id="CHEBI:43474"/>
        <dbReference type="ChEBI" id="CHEBI:57455"/>
        <dbReference type="ChEBI" id="CHEBI:57457"/>
        <dbReference type="ChEBI" id="CHEBI:456216"/>
        <dbReference type="EC" id="6.3.3.2"/>
    </reaction>
</comment>
<reference evidence="6 7" key="1">
    <citation type="submission" date="2019-03" db="EMBL/GenBank/DDBJ databases">
        <title>Genomic Encyclopedia of Type Strains, Phase IV (KMG-IV): sequencing the most valuable type-strain genomes for metagenomic binning, comparative biology and taxonomic classification.</title>
        <authorList>
            <person name="Goeker M."/>
        </authorList>
    </citation>
    <scope>NUCLEOTIDE SEQUENCE [LARGE SCALE GENOMIC DNA]</scope>
    <source>
        <strain evidence="6 7">DSM 28403</strain>
    </source>
</reference>
<accession>A0A4R6VIB0</accession>
<evidence type="ECO:0000313" key="7">
    <source>
        <dbReference type="Proteomes" id="UP000295657"/>
    </source>
</evidence>
<protein>
    <recommendedName>
        <fullName evidence="5">5-formyltetrahydrofolate cyclo-ligase</fullName>
        <ecNumber evidence="5">6.3.3.2</ecNumber>
    </recommendedName>
</protein>
<dbReference type="Proteomes" id="UP000295657">
    <property type="component" value="Unassembled WGS sequence"/>
</dbReference>
<dbReference type="GO" id="GO:0035999">
    <property type="term" value="P:tetrahydrofolate interconversion"/>
    <property type="evidence" value="ECO:0007669"/>
    <property type="project" value="TreeGrafter"/>
</dbReference>
<feature type="binding site" evidence="4">
    <location>
        <begin position="141"/>
        <end position="149"/>
    </location>
    <ligand>
        <name>ATP</name>
        <dbReference type="ChEBI" id="CHEBI:30616"/>
    </ligand>
</feature>
<evidence type="ECO:0000256" key="1">
    <source>
        <dbReference type="ARBA" id="ARBA00010638"/>
    </source>
</evidence>
<dbReference type="PANTHER" id="PTHR23407">
    <property type="entry name" value="ATPASE INHIBITOR/5-FORMYLTETRAHYDROFOLATE CYCLO-LIGASE"/>
    <property type="match status" value="1"/>
</dbReference>
<comment type="cofactor">
    <cofactor evidence="5">
        <name>Mg(2+)</name>
        <dbReference type="ChEBI" id="CHEBI:18420"/>
    </cofactor>
</comment>
<evidence type="ECO:0000256" key="3">
    <source>
        <dbReference type="ARBA" id="ARBA00022840"/>
    </source>
</evidence>
<dbReference type="SUPFAM" id="SSF100950">
    <property type="entry name" value="NagB/RpiA/CoA transferase-like"/>
    <property type="match status" value="1"/>
</dbReference>
<keyword evidence="5" id="KW-0479">Metal-binding</keyword>
<proteinExistence type="inferred from homology"/>
<sequence>MQQNPLAIQRRNLRHLFRQRRRSLTPEQQQQAEIQICEKALAFINQHQAQNIALYLAVDGEIGTATLIERLWAEGKEVCLPVLHPFSLGHLLFLRYRPDSVLQANKFNINEPKLDIRDVIPSHKLDIIFTPLVAFDQAGNRLGMGGGFYDRTLCDWQCKSFLPIGLAHQCQQLERLPAESWDIPLAHILSA</sequence>
<dbReference type="GO" id="GO:0009396">
    <property type="term" value="P:folic acid-containing compound biosynthetic process"/>
    <property type="evidence" value="ECO:0007669"/>
    <property type="project" value="TreeGrafter"/>
</dbReference>
<feature type="binding site" evidence="4">
    <location>
        <begin position="10"/>
        <end position="14"/>
    </location>
    <ligand>
        <name>ATP</name>
        <dbReference type="ChEBI" id="CHEBI:30616"/>
    </ligand>
</feature>
<dbReference type="InterPro" id="IPR037171">
    <property type="entry name" value="NagB/RpiA_transferase-like"/>
</dbReference>
<dbReference type="EMBL" id="SNYQ01000003">
    <property type="protein sequence ID" value="TDQ58104.1"/>
    <property type="molecule type" value="Genomic_DNA"/>
</dbReference>